<protein>
    <submittedName>
        <fullName evidence="2">Uncharacterized protein</fullName>
    </submittedName>
</protein>
<dbReference type="EMBL" id="MU839828">
    <property type="protein sequence ID" value="KAK1759919.1"/>
    <property type="molecule type" value="Genomic_DNA"/>
</dbReference>
<sequence length="108" mass="12250">MDFSMDLDMPSRKRCRREADFDDFEAPVAKKTRQFDASATARDGSAPHSPSDTTYSSPASTPASMDEDVDMFANWVPTQSRGTIISGWNQARRSETEMRQKFPWLYSS</sequence>
<proteinExistence type="predicted"/>
<gene>
    <name evidence="2" type="ORF">QBC47DRAFT_410623</name>
</gene>
<evidence type="ECO:0000313" key="3">
    <source>
        <dbReference type="Proteomes" id="UP001239445"/>
    </source>
</evidence>
<dbReference type="Proteomes" id="UP001239445">
    <property type="component" value="Unassembled WGS sequence"/>
</dbReference>
<organism evidence="2 3">
    <name type="scientific">Echria macrotheca</name>
    <dbReference type="NCBI Taxonomy" id="438768"/>
    <lineage>
        <taxon>Eukaryota</taxon>
        <taxon>Fungi</taxon>
        <taxon>Dikarya</taxon>
        <taxon>Ascomycota</taxon>
        <taxon>Pezizomycotina</taxon>
        <taxon>Sordariomycetes</taxon>
        <taxon>Sordariomycetidae</taxon>
        <taxon>Sordariales</taxon>
        <taxon>Schizotheciaceae</taxon>
        <taxon>Echria</taxon>
    </lineage>
</organism>
<feature type="region of interest" description="Disordered" evidence="1">
    <location>
        <begin position="29"/>
        <end position="64"/>
    </location>
</feature>
<comment type="caution">
    <text evidence="2">The sequence shown here is derived from an EMBL/GenBank/DDBJ whole genome shotgun (WGS) entry which is preliminary data.</text>
</comment>
<evidence type="ECO:0000313" key="2">
    <source>
        <dbReference type="EMBL" id="KAK1759919.1"/>
    </source>
</evidence>
<accession>A0AAJ0BMS6</accession>
<reference evidence="2" key="1">
    <citation type="submission" date="2023-06" db="EMBL/GenBank/DDBJ databases">
        <title>Genome-scale phylogeny and comparative genomics of the fungal order Sordariales.</title>
        <authorList>
            <consortium name="Lawrence Berkeley National Laboratory"/>
            <person name="Hensen N."/>
            <person name="Bonometti L."/>
            <person name="Westerberg I."/>
            <person name="Brannstrom I.O."/>
            <person name="Guillou S."/>
            <person name="Cros-Aarteil S."/>
            <person name="Calhoun S."/>
            <person name="Haridas S."/>
            <person name="Kuo A."/>
            <person name="Mondo S."/>
            <person name="Pangilinan J."/>
            <person name="Riley R."/>
            <person name="Labutti K."/>
            <person name="Andreopoulos B."/>
            <person name="Lipzen A."/>
            <person name="Chen C."/>
            <person name="Yanf M."/>
            <person name="Daum C."/>
            <person name="Ng V."/>
            <person name="Clum A."/>
            <person name="Steindorff A."/>
            <person name="Ohm R."/>
            <person name="Martin F."/>
            <person name="Silar P."/>
            <person name="Natvig D."/>
            <person name="Lalanne C."/>
            <person name="Gautier V."/>
            <person name="Ament-Velasquez S.L."/>
            <person name="Kruys A."/>
            <person name="Hutchinson M.I."/>
            <person name="Powell A.J."/>
            <person name="Barry K."/>
            <person name="Miller A.N."/>
            <person name="Grigoriev I.V."/>
            <person name="Debuchy R."/>
            <person name="Gladieux P."/>
            <person name="Thoren M.H."/>
            <person name="Johannesson H."/>
        </authorList>
    </citation>
    <scope>NUCLEOTIDE SEQUENCE</scope>
    <source>
        <strain evidence="2">PSN4</strain>
    </source>
</reference>
<evidence type="ECO:0000256" key="1">
    <source>
        <dbReference type="SAM" id="MobiDB-lite"/>
    </source>
</evidence>
<dbReference type="AlphaFoldDB" id="A0AAJ0BMS6"/>
<name>A0AAJ0BMS6_9PEZI</name>
<feature type="compositionally biased region" description="Low complexity" evidence="1">
    <location>
        <begin position="49"/>
        <end position="64"/>
    </location>
</feature>
<keyword evidence="3" id="KW-1185">Reference proteome</keyword>